<name>A0A556QPY8_9BACT</name>
<dbReference type="InterPro" id="IPR014917">
    <property type="entry name" value="DUF1800"/>
</dbReference>
<evidence type="ECO:0000313" key="2">
    <source>
        <dbReference type="Proteomes" id="UP000315648"/>
    </source>
</evidence>
<evidence type="ECO:0000313" key="1">
    <source>
        <dbReference type="EMBL" id="TSJ78708.1"/>
    </source>
</evidence>
<dbReference type="EMBL" id="VMBG01000001">
    <property type="protein sequence ID" value="TSJ78708.1"/>
    <property type="molecule type" value="Genomic_DNA"/>
</dbReference>
<accession>A0A556QPY8</accession>
<dbReference type="RefSeq" id="WP_144229049.1">
    <property type="nucleotide sequence ID" value="NZ_CBCRVV010000002.1"/>
</dbReference>
<organism evidence="1 2">
    <name type="scientific">Rariglobus hedericola</name>
    <dbReference type="NCBI Taxonomy" id="2597822"/>
    <lineage>
        <taxon>Bacteria</taxon>
        <taxon>Pseudomonadati</taxon>
        <taxon>Verrucomicrobiota</taxon>
        <taxon>Opitutia</taxon>
        <taxon>Opitutales</taxon>
        <taxon>Opitutaceae</taxon>
        <taxon>Rariglobus</taxon>
    </lineage>
</organism>
<proteinExistence type="predicted"/>
<dbReference type="Pfam" id="PF08811">
    <property type="entry name" value="DUF1800"/>
    <property type="match status" value="1"/>
</dbReference>
<keyword evidence="2" id="KW-1185">Reference proteome</keyword>
<gene>
    <name evidence="1" type="ORF">FPL22_05220</name>
</gene>
<dbReference type="AlphaFoldDB" id="A0A556QPY8"/>
<reference evidence="1 2" key="1">
    <citation type="submission" date="2019-07" db="EMBL/GenBank/DDBJ databases">
        <title>Description of 53C-WASEF.</title>
        <authorList>
            <person name="Pitt A."/>
            <person name="Hahn M.W."/>
        </authorList>
    </citation>
    <scope>NUCLEOTIDE SEQUENCE [LARGE SCALE GENOMIC DNA]</scope>
    <source>
        <strain evidence="1 2">53C-WASEF</strain>
    </source>
</reference>
<protein>
    <submittedName>
        <fullName evidence="1">DUF1800 domain-containing protein</fullName>
    </submittedName>
</protein>
<comment type="caution">
    <text evidence="1">The sequence shown here is derived from an EMBL/GenBank/DDBJ whole genome shotgun (WGS) entry which is preliminary data.</text>
</comment>
<sequence length="497" mass="56864">MKLNLSPQDAWQPLPASQWNEDAARHLLRRAGWAAQPAEVARLMSDGLKASLDRLFPAKANLLPTPRLISNLQAASPAYAEKIRNAETREQRQVLQREQRERQQQAVQDLSIKWLQFASRPENAVTEKWTYFLSDIYVVSQEKVNNPAYIHQHNDTIRQGCLGPAPTLTKSISRDPAMIRFLDLQDSKKAAPNENFARELFELFVLGEGNYTEDDIKQAARAFTGYRLRGDEFVFAANQHDDREKTVFGKTGKFTGDDIIDLAYGLPAAGRFVPHEMAKFYLSEELLSDAYLTPLGEWWKSTGYDLRQLAQRFFGSRLFFDEAFRGNYIKRPSQFYLGLVQDLMINVAPYPRHSLNTLRLMGEELYRPPNVRGWVGGRLWINSGTLNARRQLVETLFAPVNEDNLNADEQVELVAARSQGIGTFTVTEERLEKMLQSMNSDQITSRFVDYFLPVKVSDAFRTNVHSFLDGEKEEAKRLNRLRSTAVTLLQSPEYQLC</sequence>
<dbReference type="Proteomes" id="UP000315648">
    <property type="component" value="Unassembled WGS sequence"/>
</dbReference>
<dbReference type="OrthoDB" id="9772295at2"/>